<accession>A0AAV7TL10</accession>
<gene>
    <name evidence="2" type="ORF">NDU88_002228</name>
</gene>
<sequence>MVGASQLWAQKIVAPSPSGRSYIRAHLALHPPQGRSQESAAVSSLGTRPRGVGSGARDREGPTHPGVTAGAGPVPGRSRPNPAALSFRLLRAERREAQQA</sequence>
<evidence type="ECO:0000313" key="2">
    <source>
        <dbReference type="EMBL" id="KAJ1176961.1"/>
    </source>
</evidence>
<dbReference type="EMBL" id="JANPWB010000006">
    <property type="protein sequence ID" value="KAJ1176961.1"/>
    <property type="molecule type" value="Genomic_DNA"/>
</dbReference>
<dbReference type="Proteomes" id="UP001066276">
    <property type="component" value="Chromosome 3_2"/>
</dbReference>
<comment type="caution">
    <text evidence="2">The sequence shown here is derived from an EMBL/GenBank/DDBJ whole genome shotgun (WGS) entry which is preliminary data.</text>
</comment>
<dbReference type="AlphaFoldDB" id="A0AAV7TL10"/>
<organism evidence="2 3">
    <name type="scientific">Pleurodeles waltl</name>
    <name type="common">Iberian ribbed newt</name>
    <dbReference type="NCBI Taxonomy" id="8319"/>
    <lineage>
        <taxon>Eukaryota</taxon>
        <taxon>Metazoa</taxon>
        <taxon>Chordata</taxon>
        <taxon>Craniata</taxon>
        <taxon>Vertebrata</taxon>
        <taxon>Euteleostomi</taxon>
        <taxon>Amphibia</taxon>
        <taxon>Batrachia</taxon>
        <taxon>Caudata</taxon>
        <taxon>Salamandroidea</taxon>
        <taxon>Salamandridae</taxon>
        <taxon>Pleurodelinae</taxon>
        <taxon>Pleurodeles</taxon>
    </lineage>
</organism>
<feature type="compositionally biased region" description="Polar residues" evidence="1">
    <location>
        <begin position="34"/>
        <end position="46"/>
    </location>
</feature>
<proteinExistence type="predicted"/>
<reference evidence="2" key="1">
    <citation type="journal article" date="2022" name="bioRxiv">
        <title>Sequencing and chromosome-scale assembly of the giantPleurodeles waltlgenome.</title>
        <authorList>
            <person name="Brown T."/>
            <person name="Elewa A."/>
            <person name="Iarovenko S."/>
            <person name="Subramanian E."/>
            <person name="Araus A.J."/>
            <person name="Petzold A."/>
            <person name="Susuki M."/>
            <person name="Suzuki K.-i.T."/>
            <person name="Hayashi T."/>
            <person name="Toyoda A."/>
            <person name="Oliveira C."/>
            <person name="Osipova E."/>
            <person name="Leigh N.D."/>
            <person name="Simon A."/>
            <person name="Yun M.H."/>
        </authorList>
    </citation>
    <scope>NUCLEOTIDE SEQUENCE</scope>
    <source>
        <strain evidence="2">20211129_DDA</strain>
        <tissue evidence="2">Liver</tissue>
    </source>
</reference>
<evidence type="ECO:0000313" key="3">
    <source>
        <dbReference type="Proteomes" id="UP001066276"/>
    </source>
</evidence>
<protein>
    <submittedName>
        <fullName evidence="2">Uncharacterized protein</fullName>
    </submittedName>
</protein>
<keyword evidence="3" id="KW-1185">Reference proteome</keyword>
<evidence type="ECO:0000256" key="1">
    <source>
        <dbReference type="SAM" id="MobiDB-lite"/>
    </source>
</evidence>
<feature type="compositionally biased region" description="Low complexity" evidence="1">
    <location>
        <begin position="65"/>
        <end position="76"/>
    </location>
</feature>
<feature type="region of interest" description="Disordered" evidence="1">
    <location>
        <begin position="29"/>
        <end position="84"/>
    </location>
</feature>
<name>A0AAV7TL10_PLEWA</name>